<reference evidence="2" key="2">
    <citation type="submission" date="2021-08" db="EMBL/GenBank/DDBJ databases">
        <authorList>
            <person name="Eriksson T."/>
        </authorList>
    </citation>
    <scope>NUCLEOTIDE SEQUENCE</scope>
    <source>
        <strain evidence="2">Stoneville</strain>
        <tissue evidence="2">Whole head</tissue>
    </source>
</reference>
<dbReference type="Proteomes" id="UP000719412">
    <property type="component" value="Unassembled WGS sequence"/>
</dbReference>
<dbReference type="Pfam" id="PF06585">
    <property type="entry name" value="JHBP"/>
    <property type="match status" value="3"/>
</dbReference>
<evidence type="ECO:0000313" key="3">
    <source>
        <dbReference type="Proteomes" id="UP000719412"/>
    </source>
</evidence>
<dbReference type="PANTHER" id="PTHR11008:SF32">
    <property type="entry name" value="CIRCADIAN CLOCK-CONTROLLED PROTEIN DAYWAKE-RELATED"/>
    <property type="match status" value="1"/>
</dbReference>
<keyword evidence="3" id="KW-1185">Reference proteome</keyword>
<dbReference type="EMBL" id="JABDTM020024670">
    <property type="protein sequence ID" value="KAH0814069.1"/>
    <property type="molecule type" value="Genomic_DNA"/>
</dbReference>
<dbReference type="SMART" id="SM00700">
    <property type="entry name" value="JHBP"/>
    <property type="match status" value="2"/>
</dbReference>
<protein>
    <submittedName>
        <fullName evidence="2">Uncharacterized protein</fullName>
    </submittedName>
</protein>
<gene>
    <name evidence="2" type="ORF">GEV33_008722</name>
</gene>
<accession>A0A8J6HG70</accession>
<dbReference type="InterPro" id="IPR010562">
    <property type="entry name" value="Haemolymph_juvenile_hormone-bd"/>
</dbReference>
<evidence type="ECO:0000313" key="2">
    <source>
        <dbReference type="EMBL" id="KAH0814069.1"/>
    </source>
</evidence>
<dbReference type="GO" id="GO:0005615">
    <property type="term" value="C:extracellular space"/>
    <property type="evidence" value="ECO:0007669"/>
    <property type="project" value="TreeGrafter"/>
</dbReference>
<feature type="region of interest" description="Disordered" evidence="1">
    <location>
        <begin position="550"/>
        <end position="590"/>
    </location>
</feature>
<proteinExistence type="predicted"/>
<dbReference type="Gene3D" id="3.15.10.30">
    <property type="entry name" value="Haemolymph juvenile hormone binding protein"/>
    <property type="match status" value="2"/>
</dbReference>
<comment type="caution">
    <text evidence="2">The sequence shown here is derived from an EMBL/GenBank/DDBJ whole genome shotgun (WGS) entry which is preliminary data.</text>
</comment>
<organism evidence="2 3">
    <name type="scientific">Tenebrio molitor</name>
    <name type="common">Yellow mealworm beetle</name>
    <dbReference type="NCBI Taxonomy" id="7067"/>
    <lineage>
        <taxon>Eukaryota</taxon>
        <taxon>Metazoa</taxon>
        <taxon>Ecdysozoa</taxon>
        <taxon>Arthropoda</taxon>
        <taxon>Hexapoda</taxon>
        <taxon>Insecta</taxon>
        <taxon>Pterygota</taxon>
        <taxon>Neoptera</taxon>
        <taxon>Endopterygota</taxon>
        <taxon>Coleoptera</taxon>
        <taxon>Polyphaga</taxon>
        <taxon>Cucujiformia</taxon>
        <taxon>Tenebrionidae</taxon>
        <taxon>Tenebrio</taxon>
    </lineage>
</organism>
<sequence length="590" mass="67860">MLAIELTNPKIRYDFDYEAKSKMFLLSIDTSGHTTVILPLQHINTNKSTSSSQYHQHLRQNEDLMFLSALSSAQLSYSLSLPPTFQKCDKKKSDFNKCLSRAIQNAIVHLDKPLEEYGLPSFEPFLLSSISPRLGRKIDFEHTFKKFLDALRSAVPRRSKLTIATSTFDCVYCSQSMNFHDKTLTIVITNPEIQYVFDYEAKGKMFLLPIDTSGLATVLSHNVTYTITFTFEEYTKDGKTHLHVIHHNLLVEPQELIMNFENLFEDKELNDGFNRAMTRKWKPIFNDFVATYVANYGHAYAAIFNNFLSKVPLEELFDGVNRDKMKMLMFFGVLSLMDLCQALMFPSNFQKCDKSEPDFNECLSEAVHGAIRQLDKPMEEYGLPSFEPFFLAKFLPRLGRKVDFQQVFKNYRIFGRTKISKSQANMNFQDKTLTVALTHPEIKYFFEYKAKGKMFLLPIDTAGAATVLSSEFPTNEYTKNDKTHWRVINTNLMMQPQEVVALFENLFEDKDLNDGFSRAMSHKWREILEELLSIYGDYYGKVIPSADNSTGSTVCKNPTHQHHSTPPDPGSDLRSKESRPRTTRTPGFQA</sequence>
<name>A0A8J6HG70_TENMO</name>
<feature type="compositionally biased region" description="Basic and acidic residues" evidence="1">
    <location>
        <begin position="571"/>
        <end position="580"/>
    </location>
</feature>
<dbReference type="InterPro" id="IPR038606">
    <property type="entry name" value="To_sf"/>
</dbReference>
<evidence type="ECO:0000256" key="1">
    <source>
        <dbReference type="SAM" id="MobiDB-lite"/>
    </source>
</evidence>
<dbReference type="AlphaFoldDB" id="A0A8J6HG70"/>
<dbReference type="PANTHER" id="PTHR11008">
    <property type="entry name" value="PROTEIN TAKEOUT-LIKE PROTEIN"/>
    <property type="match status" value="1"/>
</dbReference>
<reference evidence="2" key="1">
    <citation type="journal article" date="2020" name="J Insects Food Feed">
        <title>The yellow mealworm (Tenebrio molitor) genome: a resource for the emerging insects as food and feed industry.</title>
        <authorList>
            <person name="Eriksson T."/>
            <person name="Andere A."/>
            <person name="Kelstrup H."/>
            <person name="Emery V."/>
            <person name="Picard C."/>
        </authorList>
    </citation>
    <scope>NUCLEOTIDE SEQUENCE</scope>
    <source>
        <strain evidence="2">Stoneville</strain>
        <tissue evidence="2">Whole head</tissue>
    </source>
</reference>